<organism evidence="1 2">
    <name type="scientific">Nostoc paludosum FACHB-159</name>
    <dbReference type="NCBI Taxonomy" id="2692908"/>
    <lineage>
        <taxon>Bacteria</taxon>
        <taxon>Bacillati</taxon>
        <taxon>Cyanobacteriota</taxon>
        <taxon>Cyanophyceae</taxon>
        <taxon>Nostocales</taxon>
        <taxon>Nostocaceae</taxon>
        <taxon>Nostoc</taxon>
    </lineage>
</organism>
<gene>
    <name evidence="1" type="ORF">H6H03_33900</name>
</gene>
<evidence type="ECO:0000313" key="2">
    <source>
        <dbReference type="Proteomes" id="UP000637383"/>
    </source>
</evidence>
<proteinExistence type="predicted"/>
<comment type="caution">
    <text evidence="1">The sequence shown here is derived from an EMBL/GenBank/DDBJ whole genome shotgun (WGS) entry which is preliminary data.</text>
</comment>
<protein>
    <submittedName>
        <fullName evidence="1">Uncharacterized protein</fullName>
    </submittedName>
</protein>
<accession>A0ABR8KH08</accession>
<evidence type="ECO:0000313" key="1">
    <source>
        <dbReference type="EMBL" id="MBD2738808.1"/>
    </source>
</evidence>
<name>A0ABR8KH08_9NOSO</name>
<sequence>MTRTKQKVEKITIAYTIWRYFDGIKNGDRLHKSLPNNRIFSLKYNL</sequence>
<reference evidence="1 2" key="1">
    <citation type="journal article" date="2020" name="ISME J.">
        <title>Comparative genomics reveals insights into cyanobacterial evolution and habitat adaptation.</title>
        <authorList>
            <person name="Chen M.Y."/>
            <person name="Teng W.K."/>
            <person name="Zhao L."/>
            <person name="Hu C.X."/>
            <person name="Zhou Y.K."/>
            <person name="Han B.P."/>
            <person name="Song L.R."/>
            <person name="Shu W.S."/>
        </authorList>
    </citation>
    <scope>NUCLEOTIDE SEQUENCE [LARGE SCALE GENOMIC DNA]</scope>
    <source>
        <strain evidence="1 2">FACHB-159</strain>
    </source>
</reference>
<dbReference type="RefSeq" id="WP_190959333.1">
    <property type="nucleotide sequence ID" value="NZ_JACJTU010000059.1"/>
</dbReference>
<keyword evidence="2" id="KW-1185">Reference proteome</keyword>
<dbReference type="EMBL" id="JACJTU010000059">
    <property type="protein sequence ID" value="MBD2738808.1"/>
    <property type="molecule type" value="Genomic_DNA"/>
</dbReference>
<dbReference type="Proteomes" id="UP000637383">
    <property type="component" value="Unassembled WGS sequence"/>
</dbReference>